<comment type="subcellular location">
    <subcellularLocation>
        <location evidence="1">Cell envelope</location>
    </subcellularLocation>
</comment>
<dbReference type="InterPro" id="IPR028082">
    <property type="entry name" value="Peripla_BP_I"/>
</dbReference>
<comment type="caution">
    <text evidence="6">The sequence shown here is derived from an EMBL/GenBank/DDBJ whole genome shotgun (WGS) entry which is preliminary data.</text>
</comment>
<evidence type="ECO:0000256" key="1">
    <source>
        <dbReference type="ARBA" id="ARBA00004196"/>
    </source>
</evidence>
<dbReference type="InterPro" id="IPR025997">
    <property type="entry name" value="SBP_2_dom"/>
</dbReference>
<dbReference type="Pfam" id="PF13407">
    <property type="entry name" value="Peripla_BP_4"/>
    <property type="match status" value="1"/>
</dbReference>
<dbReference type="RefSeq" id="WP_382408145.1">
    <property type="nucleotide sequence ID" value="NZ_JBHSGU010000002.1"/>
</dbReference>
<sequence length="325" mass="34553">MSTFARLITLLIAISFLNACSDKASTNPSTDTQELPKIGLVMKSLANEFFVNMATQAKKHQQENASRYSLLVNGTKNESDLAQQVALIDQMIASGMQAIVLAPADSKAVVPAVVRAVKAGLIVINIDNRLDQATLSEYGVSVPFVGPDNMQGAFLAAEYAAQKLSANDQVVVLEGIPSAINSQQRRDGFVKAIEQYGLNMVALQSADWEQTKAAQVASSLLIQYPEVKAIFAANDNMALGALAAVNRANLTSAPIIVGFDNIQALTPHIESGDILATVDQFGGKLAVFGIEKALSALNGDALDDVTQTPLSLITKETIDTKDTME</sequence>
<feature type="domain" description="Periplasmic binding protein" evidence="5">
    <location>
        <begin position="38"/>
        <end position="300"/>
    </location>
</feature>
<proteinExistence type="inferred from homology"/>
<dbReference type="SUPFAM" id="SSF53822">
    <property type="entry name" value="Periplasmic binding protein-like I"/>
    <property type="match status" value="1"/>
</dbReference>
<reference evidence="7" key="1">
    <citation type="journal article" date="2019" name="Int. J. Syst. Evol. Microbiol.">
        <title>The Global Catalogue of Microorganisms (GCM) 10K type strain sequencing project: providing services to taxonomists for standard genome sequencing and annotation.</title>
        <authorList>
            <consortium name="The Broad Institute Genomics Platform"/>
            <consortium name="The Broad Institute Genome Sequencing Center for Infectious Disease"/>
            <person name="Wu L."/>
            <person name="Ma J."/>
        </authorList>
    </citation>
    <scope>NUCLEOTIDE SEQUENCE [LARGE SCALE GENOMIC DNA]</scope>
    <source>
        <strain evidence="7">KACC 12507</strain>
    </source>
</reference>
<evidence type="ECO:0000256" key="2">
    <source>
        <dbReference type="ARBA" id="ARBA00007639"/>
    </source>
</evidence>
<dbReference type="EMBL" id="JBHSGU010000002">
    <property type="protein sequence ID" value="MFC4700603.1"/>
    <property type="molecule type" value="Genomic_DNA"/>
</dbReference>
<feature type="chain" id="PRO_5047539689" evidence="4">
    <location>
        <begin position="25"/>
        <end position="325"/>
    </location>
</feature>
<organism evidence="6 7">
    <name type="scientific">Glaciecola siphonariae</name>
    <dbReference type="NCBI Taxonomy" id="521012"/>
    <lineage>
        <taxon>Bacteria</taxon>
        <taxon>Pseudomonadati</taxon>
        <taxon>Pseudomonadota</taxon>
        <taxon>Gammaproteobacteria</taxon>
        <taxon>Alteromonadales</taxon>
        <taxon>Alteromonadaceae</taxon>
        <taxon>Glaciecola</taxon>
    </lineage>
</organism>
<comment type="similarity">
    <text evidence="2">Belongs to the bacterial solute-binding protein 2 family.</text>
</comment>
<protein>
    <submittedName>
        <fullName evidence="6">Substrate-binding domain-containing protein</fullName>
    </submittedName>
</protein>
<dbReference type="Gene3D" id="3.40.50.2300">
    <property type="match status" value="2"/>
</dbReference>
<dbReference type="Proteomes" id="UP001595897">
    <property type="component" value="Unassembled WGS sequence"/>
</dbReference>
<evidence type="ECO:0000313" key="6">
    <source>
        <dbReference type="EMBL" id="MFC4700603.1"/>
    </source>
</evidence>
<evidence type="ECO:0000313" key="7">
    <source>
        <dbReference type="Proteomes" id="UP001595897"/>
    </source>
</evidence>
<evidence type="ECO:0000259" key="5">
    <source>
        <dbReference type="Pfam" id="PF13407"/>
    </source>
</evidence>
<keyword evidence="7" id="KW-1185">Reference proteome</keyword>
<dbReference type="PANTHER" id="PTHR46847">
    <property type="entry name" value="D-ALLOSE-BINDING PERIPLASMIC PROTEIN-RELATED"/>
    <property type="match status" value="1"/>
</dbReference>
<feature type="signal peptide" evidence="4">
    <location>
        <begin position="1"/>
        <end position="24"/>
    </location>
</feature>
<evidence type="ECO:0000256" key="4">
    <source>
        <dbReference type="SAM" id="SignalP"/>
    </source>
</evidence>
<keyword evidence="3 4" id="KW-0732">Signal</keyword>
<evidence type="ECO:0000256" key="3">
    <source>
        <dbReference type="ARBA" id="ARBA00022729"/>
    </source>
</evidence>
<dbReference type="PANTHER" id="PTHR46847:SF1">
    <property type="entry name" value="D-ALLOSE-BINDING PERIPLASMIC PROTEIN-RELATED"/>
    <property type="match status" value="1"/>
</dbReference>
<accession>A0ABV9LX78</accession>
<gene>
    <name evidence="6" type="ORF">ACFO4O_10565</name>
</gene>
<name>A0ABV9LX78_9ALTE</name>